<name>K0NDK7_DESTT</name>
<keyword evidence="6" id="KW-1185">Reference proteome</keyword>
<reference evidence="5 6" key="1">
    <citation type="journal article" date="2013" name="Environ. Microbiol.">
        <title>Complete genome, catabolic sub-proteomes and key-metabolites of Desulfobacula toluolica Tol2, a marine, aromatic compound-degrading, sulfate-reducing bacterium.</title>
        <authorList>
            <person name="Wohlbrand L."/>
            <person name="Jacob J.H."/>
            <person name="Kube M."/>
            <person name="Mussmann M."/>
            <person name="Jarling R."/>
            <person name="Beck A."/>
            <person name="Amann R."/>
            <person name="Wilkes H."/>
            <person name="Reinhardt R."/>
            <person name="Rabus R."/>
        </authorList>
    </citation>
    <scope>NUCLEOTIDE SEQUENCE [LARGE SCALE GENOMIC DNA]</scope>
    <source>
        <strain evidence="6">DSM 7467 / Tol2</strain>
    </source>
</reference>
<dbReference type="InterPro" id="IPR015421">
    <property type="entry name" value="PyrdxlP-dep_Trfase_major"/>
</dbReference>
<evidence type="ECO:0000313" key="6">
    <source>
        <dbReference type="Proteomes" id="UP000007347"/>
    </source>
</evidence>
<proteinExistence type="inferred from homology"/>
<dbReference type="STRING" id="651182.TOL2_C08080"/>
<accession>K0NDK7</accession>
<dbReference type="GO" id="GO:0004069">
    <property type="term" value="F:L-aspartate:2-oxoglutarate aminotransferase activity"/>
    <property type="evidence" value="ECO:0007669"/>
    <property type="project" value="UniProtKB-EC"/>
</dbReference>
<evidence type="ECO:0000256" key="1">
    <source>
        <dbReference type="ARBA" id="ARBA00037999"/>
    </source>
</evidence>
<comment type="similarity">
    <text evidence="1 4">Belongs to the DegT/DnrJ/EryC1 family.</text>
</comment>
<dbReference type="SUPFAM" id="SSF53383">
    <property type="entry name" value="PLP-dependent transferases"/>
    <property type="match status" value="1"/>
</dbReference>
<evidence type="ECO:0000256" key="4">
    <source>
        <dbReference type="RuleBase" id="RU004508"/>
    </source>
</evidence>
<dbReference type="EC" id="2.6.1.1" evidence="5"/>
<dbReference type="Proteomes" id="UP000007347">
    <property type="component" value="Chromosome"/>
</dbReference>
<feature type="modified residue" description="N6-(pyridoxal phosphate)lysine" evidence="3">
    <location>
        <position position="202"/>
    </location>
</feature>
<keyword evidence="3 4" id="KW-0663">Pyridoxal phosphate</keyword>
<dbReference type="GO" id="GO:0030170">
    <property type="term" value="F:pyridoxal phosphate binding"/>
    <property type="evidence" value="ECO:0007669"/>
    <property type="project" value="TreeGrafter"/>
</dbReference>
<dbReference type="RefSeq" id="WP_014956328.1">
    <property type="nucleotide sequence ID" value="NC_018645.1"/>
</dbReference>
<dbReference type="PATRIC" id="fig|651182.5.peg.968"/>
<dbReference type="PIRSF" id="PIRSF000390">
    <property type="entry name" value="PLP_StrS"/>
    <property type="match status" value="1"/>
</dbReference>
<dbReference type="EMBL" id="FO203503">
    <property type="protein sequence ID" value="CCK78976.1"/>
    <property type="molecule type" value="Genomic_DNA"/>
</dbReference>
<dbReference type="Pfam" id="PF01041">
    <property type="entry name" value="DegT_DnrJ_EryC1"/>
    <property type="match status" value="1"/>
</dbReference>
<dbReference type="InterPro" id="IPR015422">
    <property type="entry name" value="PyrdxlP-dep_Trfase_small"/>
</dbReference>
<dbReference type="HOGENOM" id="CLU_033332_0_3_7"/>
<keyword evidence="5" id="KW-0808">Transferase</keyword>
<sequence>MNVPFAIPDLGNQEIQEVISVIKSGWLTTASRCKQFEENFAKYVGAKHALAVNSATAALHLGVESMGADPDTAVLVPTFTFTSTAEVVRYFDAEPIFVDCEPDTFCISSDLIEQAYDHYKANNLPAKKIKIMIPVHFGGHPCEMNDIVALAKKYGLKIIEDAAHAIPTRYAAAESLQESNQIEGKLIGNTGDITCFSFYANKTMTTGEGGMLCTDNDDIAKRVQVMRLHGISRDVWDRFETGASWEYDIVAPGYKYNMPDISAAIGIHQLKKVEQFRDQRQKIAQIYFDELKNIPGLILPRLKCPKEFHSWYLFMVLINPEASKNGLTRDDLITELSKRNIGTSVHYKPLHRMSYYKNRYKLKPEMFPNAEWVFQRCVSLPMFSAMKENQLEYVIESIKEILL</sequence>
<dbReference type="Gene3D" id="3.40.640.10">
    <property type="entry name" value="Type I PLP-dependent aspartate aminotransferase-like (Major domain)"/>
    <property type="match status" value="1"/>
</dbReference>
<dbReference type="Gene3D" id="3.90.1150.10">
    <property type="entry name" value="Aspartate Aminotransferase, domain 1"/>
    <property type="match status" value="1"/>
</dbReference>
<dbReference type="OrthoDB" id="9771070at2"/>
<evidence type="ECO:0000256" key="2">
    <source>
        <dbReference type="PIRSR" id="PIRSR000390-1"/>
    </source>
</evidence>
<dbReference type="PANTHER" id="PTHR30244">
    <property type="entry name" value="TRANSAMINASE"/>
    <property type="match status" value="1"/>
</dbReference>
<gene>
    <name evidence="5" type="primary">arnB</name>
    <name evidence="5" type="ordered locus">TOL2_C08080</name>
</gene>
<feature type="active site" description="Proton acceptor" evidence="2">
    <location>
        <position position="202"/>
    </location>
</feature>
<dbReference type="KEGG" id="dto:TOL2_C08080"/>
<dbReference type="InterPro" id="IPR000653">
    <property type="entry name" value="DegT/StrS_aminotransferase"/>
</dbReference>
<dbReference type="GO" id="GO:0000271">
    <property type="term" value="P:polysaccharide biosynthetic process"/>
    <property type="evidence" value="ECO:0007669"/>
    <property type="project" value="TreeGrafter"/>
</dbReference>
<protein>
    <submittedName>
        <fullName evidence="5">ArnB: predicted UDP-4-amino-4-deoxy-L-arabinose--oxoglutarate aminotransferase</fullName>
        <ecNumber evidence="5">2.6.1.1</ecNumber>
    </submittedName>
</protein>
<organism evidence="5 6">
    <name type="scientific">Desulfobacula toluolica (strain DSM 7467 / Tol2)</name>
    <dbReference type="NCBI Taxonomy" id="651182"/>
    <lineage>
        <taxon>Bacteria</taxon>
        <taxon>Pseudomonadati</taxon>
        <taxon>Thermodesulfobacteriota</taxon>
        <taxon>Desulfobacteria</taxon>
        <taxon>Desulfobacterales</taxon>
        <taxon>Desulfobacteraceae</taxon>
        <taxon>Desulfobacula</taxon>
    </lineage>
</organism>
<evidence type="ECO:0000313" key="5">
    <source>
        <dbReference type="EMBL" id="CCK78976.1"/>
    </source>
</evidence>
<dbReference type="PANTHER" id="PTHR30244:SF34">
    <property type="entry name" value="DTDP-4-AMINO-4,6-DIDEOXYGALACTOSE TRANSAMINASE"/>
    <property type="match status" value="1"/>
</dbReference>
<dbReference type="CDD" id="cd00616">
    <property type="entry name" value="AHBA_syn"/>
    <property type="match status" value="1"/>
</dbReference>
<dbReference type="AlphaFoldDB" id="K0NDK7"/>
<keyword evidence="5" id="KW-0032">Aminotransferase</keyword>
<evidence type="ECO:0000256" key="3">
    <source>
        <dbReference type="PIRSR" id="PIRSR000390-2"/>
    </source>
</evidence>
<dbReference type="InterPro" id="IPR015424">
    <property type="entry name" value="PyrdxlP-dep_Trfase"/>
</dbReference>